<dbReference type="InterPro" id="IPR001584">
    <property type="entry name" value="Integrase_cat-core"/>
</dbReference>
<feature type="domain" description="Integrase catalytic" evidence="2">
    <location>
        <begin position="165"/>
        <end position="330"/>
    </location>
</feature>
<dbReference type="Gene3D" id="3.30.420.10">
    <property type="entry name" value="Ribonuclease H-like superfamily/Ribonuclease H"/>
    <property type="match status" value="1"/>
</dbReference>
<dbReference type="InterPro" id="IPR025948">
    <property type="entry name" value="HTH-like_dom"/>
</dbReference>
<dbReference type="NCBIfam" id="NF033516">
    <property type="entry name" value="transpos_IS3"/>
    <property type="match status" value="1"/>
</dbReference>
<dbReference type="InterPro" id="IPR050900">
    <property type="entry name" value="Transposase_IS3/IS150/IS904"/>
</dbReference>
<dbReference type="InterPro" id="IPR036397">
    <property type="entry name" value="RNaseH_sf"/>
</dbReference>
<dbReference type="Proteomes" id="UP001057280">
    <property type="component" value="Unassembled WGS sequence"/>
</dbReference>
<organism evidence="3 4">
    <name type="scientific">Tetragenococcus halophilus</name>
    <name type="common">Pediococcus halophilus</name>
    <dbReference type="NCBI Taxonomy" id="51669"/>
    <lineage>
        <taxon>Bacteria</taxon>
        <taxon>Bacillati</taxon>
        <taxon>Bacillota</taxon>
        <taxon>Bacilli</taxon>
        <taxon>Lactobacillales</taxon>
        <taxon>Enterococcaceae</taxon>
        <taxon>Tetragenococcus</taxon>
    </lineage>
</organism>
<evidence type="ECO:0000313" key="3">
    <source>
        <dbReference type="EMBL" id="MCO8298153.1"/>
    </source>
</evidence>
<dbReference type="PROSITE" id="PS50994">
    <property type="entry name" value="INTEGRASE"/>
    <property type="match status" value="1"/>
</dbReference>
<comment type="caution">
    <text evidence="3">The sequence shown here is derived from an EMBL/GenBank/DDBJ whole genome shotgun (WGS) entry which is preliminary data.</text>
</comment>
<dbReference type="EMBL" id="JACACB010000015">
    <property type="protein sequence ID" value="MCO8298153.1"/>
    <property type="molecule type" value="Genomic_DNA"/>
</dbReference>
<reference evidence="3" key="1">
    <citation type="submission" date="2020-06" db="EMBL/GenBank/DDBJ databases">
        <authorList>
            <person name="Link T."/>
            <person name="Ehrmann M."/>
        </authorList>
    </citation>
    <scope>NUCLEOTIDE SEQUENCE</scope>
    <source>
        <strain evidence="3">TMW 2.2257</strain>
    </source>
</reference>
<evidence type="ECO:0000256" key="1">
    <source>
        <dbReference type="ARBA" id="ARBA00002286"/>
    </source>
</evidence>
<dbReference type="InterPro" id="IPR048020">
    <property type="entry name" value="Transpos_IS3"/>
</dbReference>
<dbReference type="AlphaFoldDB" id="A0AB35HPT3"/>
<sequence length="333" mass="39264">MTSRIVPGKTKIKRTGNASGIVKKSQRTRKEGSLGLVRHVPEYEAIKELHEEKGYPIQPMCQYLQVARSAYYRWLYSPMSPHEKENRALAQRIRAIHDKHEEMGYRRLRDELARTYEVDVNDKRVLRLCQILDIQSTIKHPANSITRGGRRPYHTAKNVLNREFQAEKPNEKWVTDISEFKYHSGSETRKLYLSAILDLYDRRIVAYQISDTNDNPLVMNTFDQAIQVESEDRPLLHSDRGFQYTSKEFYTRIQQAGMTQSMSRVAHCIDNGPMEGFWGMIKREKYYGKRFNSRQALVEMITNYITYYNYGRYQRKLSVRTPMEVHQQYLKAS</sequence>
<dbReference type="PANTHER" id="PTHR46889">
    <property type="entry name" value="TRANSPOSASE INSF FOR INSERTION SEQUENCE IS3B-RELATED"/>
    <property type="match status" value="1"/>
</dbReference>
<dbReference type="GO" id="GO:0015074">
    <property type="term" value="P:DNA integration"/>
    <property type="evidence" value="ECO:0007669"/>
    <property type="project" value="InterPro"/>
</dbReference>
<name>A0AB35HPT3_TETHA</name>
<gene>
    <name evidence="3" type="ORF">HXW75_06655</name>
</gene>
<dbReference type="Pfam" id="PF13276">
    <property type="entry name" value="HTH_21"/>
    <property type="match status" value="1"/>
</dbReference>
<proteinExistence type="predicted"/>
<protein>
    <submittedName>
        <fullName evidence="3">IS3 family transposase</fullName>
    </submittedName>
</protein>
<dbReference type="InterPro" id="IPR012337">
    <property type="entry name" value="RNaseH-like_sf"/>
</dbReference>
<dbReference type="GO" id="GO:0003676">
    <property type="term" value="F:nucleic acid binding"/>
    <property type="evidence" value="ECO:0007669"/>
    <property type="project" value="InterPro"/>
</dbReference>
<evidence type="ECO:0000313" key="4">
    <source>
        <dbReference type="Proteomes" id="UP001057280"/>
    </source>
</evidence>
<comment type="function">
    <text evidence="1">Involved in the transposition of the insertion sequence.</text>
</comment>
<dbReference type="PANTHER" id="PTHR46889:SF5">
    <property type="entry name" value="INTEGRASE PROTEIN"/>
    <property type="match status" value="1"/>
</dbReference>
<dbReference type="SUPFAM" id="SSF53098">
    <property type="entry name" value="Ribonuclease H-like"/>
    <property type="match status" value="1"/>
</dbReference>
<reference evidence="3" key="2">
    <citation type="journal article" date="2021" name="BMC Microbiol.">
        <title>The diversity among the species Tetragenococcus halophilus including new isolates from a lupine seed fermentation.</title>
        <authorList>
            <person name="Link T."/>
            <person name="Vogel R.F."/>
            <person name="Ehrmann M.A."/>
        </authorList>
    </citation>
    <scope>NUCLEOTIDE SEQUENCE</scope>
    <source>
        <strain evidence="3">TMW 2.2257</strain>
    </source>
</reference>
<evidence type="ECO:0000259" key="2">
    <source>
        <dbReference type="PROSITE" id="PS50994"/>
    </source>
</evidence>
<dbReference type="Pfam" id="PF00665">
    <property type="entry name" value="rve"/>
    <property type="match status" value="1"/>
</dbReference>
<accession>A0AB35HPT3</accession>
<dbReference type="Pfam" id="PF13333">
    <property type="entry name" value="rve_2"/>
    <property type="match status" value="1"/>
</dbReference>